<dbReference type="GO" id="GO:0046872">
    <property type="term" value="F:metal ion binding"/>
    <property type="evidence" value="ECO:0007669"/>
    <property type="project" value="UniProtKB-KW"/>
</dbReference>
<protein>
    <submittedName>
        <fullName evidence="8">Ferredoxin</fullName>
    </submittedName>
</protein>
<gene>
    <name evidence="8" type="ordered locus">Mahau_0224</name>
</gene>
<keyword evidence="9" id="KW-1185">Reference proteome</keyword>
<dbReference type="GO" id="GO:0051537">
    <property type="term" value="F:2 iron, 2 sulfur cluster binding"/>
    <property type="evidence" value="ECO:0007669"/>
    <property type="project" value="UniProtKB-KW"/>
</dbReference>
<evidence type="ECO:0000259" key="7">
    <source>
        <dbReference type="PROSITE" id="PS51085"/>
    </source>
</evidence>
<keyword evidence="4" id="KW-0408">Iron</keyword>
<proteinExistence type="inferred from homology"/>
<dbReference type="RefSeq" id="WP_013779876.1">
    <property type="nucleotide sequence ID" value="NC_015520.1"/>
</dbReference>
<keyword evidence="3" id="KW-0479">Metal-binding</keyword>
<dbReference type="KEGG" id="mas:Mahau_0224"/>
<dbReference type="InterPro" id="IPR001041">
    <property type="entry name" value="2Fe-2S_ferredoxin-type"/>
</dbReference>
<dbReference type="InterPro" id="IPR001055">
    <property type="entry name" value="Adrenodoxin-like"/>
</dbReference>
<dbReference type="GO" id="GO:0140647">
    <property type="term" value="P:P450-containing electron transport chain"/>
    <property type="evidence" value="ECO:0007669"/>
    <property type="project" value="InterPro"/>
</dbReference>
<dbReference type="EMBL" id="CP002360">
    <property type="protein sequence ID" value="AEE95442.1"/>
    <property type="molecule type" value="Genomic_DNA"/>
</dbReference>
<dbReference type="PANTHER" id="PTHR23426:SF65">
    <property type="entry name" value="FERREDOXIN-2, MITOCHONDRIAL"/>
    <property type="match status" value="1"/>
</dbReference>
<dbReference type="HOGENOM" id="CLU_082632_5_2_9"/>
<dbReference type="Proteomes" id="UP000008457">
    <property type="component" value="Chromosome"/>
</dbReference>
<reference evidence="8 9" key="2">
    <citation type="journal article" date="2011" name="Stand. Genomic Sci.">
        <title>Complete genome sequence of Mahella australiensis type strain (50-1 BON).</title>
        <authorList>
            <person name="Sikorski J."/>
            <person name="Teshima H."/>
            <person name="Nolan M."/>
            <person name="Lucas S."/>
            <person name="Hammon N."/>
            <person name="Deshpande S."/>
            <person name="Cheng J.F."/>
            <person name="Pitluck S."/>
            <person name="Liolios K."/>
            <person name="Pagani I."/>
            <person name="Ivanova N."/>
            <person name="Huntemann M."/>
            <person name="Mavromatis K."/>
            <person name="Ovchinikova G."/>
            <person name="Pati A."/>
            <person name="Tapia R."/>
            <person name="Han C."/>
            <person name="Goodwin L."/>
            <person name="Chen A."/>
            <person name="Palaniappan K."/>
            <person name="Land M."/>
            <person name="Hauser L."/>
            <person name="Ngatchou-Djao O.D."/>
            <person name="Rohde M."/>
            <person name="Pukall R."/>
            <person name="Spring S."/>
            <person name="Abt B."/>
            <person name="Goker M."/>
            <person name="Detter J.C."/>
            <person name="Woyke T."/>
            <person name="Bristow J."/>
            <person name="Markowitz V."/>
            <person name="Hugenholtz P."/>
            <person name="Eisen J.A."/>
            <person name="Kyrpides N.C."/>
            <person name="Klenk H.P."/>
            <person name="Lapidus A."/>
        </authorList>
    </citation>
    <scope>NUCLEOTIDE SEQUENCE [LARGE SCALE GENOMIC DNA]</scope>
    <source>
        <strain evidence="9">DSM 15567 / CIP 107919 / 50-1 BON</strain>
    </source>
</reference>
<feature type="domain" description="2Fe-2S ferredoxin-type" evidence="7">
    <location>
        <begin position="2"/>
        <end position="95"/>
    </location>
</feature>
<evidence type="ECO:0000313" key="8">
    <source>
        <dbReference type="EMBL" id="AEE95442.1"/>
    </source>
</evidence>
<organism evidence="8 9">
    <name type="scientific">Mahella australiensis (strain DSM 15567 / CIP 107919 / 50-1 BON)</name>
    <dbReference type="NCBI Taxonomy" id="697281"/>
    <lineage>
        <taxon>Bacteria</taxon>
        <taxon>Bacillati</taxon>
        <taxon>Bacillota</taxon>
        <taxon>Clostridia</taxon>
        <taxon>Thermoanaerobacterales</taxon>
        <taxon>Thermoanaerobacterales Family IV. Incertae Sedis</taxon>
        <taxon>Mahella</taxon>
    </lineage>
</organism>
<evidence type="ECO:0000313" key="9">
    <source>
        <dbReference type="Proteomes" id="UP000008457"/>
    </source>
</evidence>
<dbReference type="SUPFAM" id="SSF54292">
    <property type="entry name" value="2Fe-2S ferredoxin-like"/>
    <property type="match status" value="1"/>
</dbReference>
<evidence type="ECO:0000256" key="3">
    <source>
        <dbReference type="ARBA" id="ARBA00022723"/>
    </source>
</evidence>
<evidence type="ECO:0000256" key="2">
    <source>
        <dbReference type="ARBA" id="ARBA00022714"/>
    </source>
</evidence>
<evidence type="ECO:0000256" key="1">
    <source>
        <dbReference type="ARBA" id="ARBA00010914"/>
    </source>
</evidence>
<accession>F3ZWK7</accession>
<evidence type="ECO:0000256" key="4">
    <source>
        <dbReference type="ARBA" id="ARBA00023004"/>
    </source>
</evidence>
<dbReference type="InterPro" id="IPR036010">
    <property type="entry name" value="2Fe-2S_ferredoxin-like_sf"/>
</dbReference>
<dbReference type="eggNOG" id="COG0633">
    <property type="taxonomic scope" value="Bacteria"/>
</dbReference>
<evidence type="ECO:0000256" key="6">
    <source>
        <dbReference type="ARBA" id="ARBA00034078"/>
    </source>
</evidence>
<dbReference type="GO" id="GO:0009055">
    <property type="term" value="F:electron transfer activity"/>
    <property type="evidence" value="ECO:0007669"/>
    <property type="project" value="TreeGrafter"/>
</dbReference>
<dbReference type="CDD" id="cd00207">
    <property type="entry name" value="fer2"/>
    <property type="match status" value="1"/>
</dbReference>
<name>F3ZWK7_MAHA5</name>
<comment type="cofactor">
    <cofactor evidence="6">
        <name>[2Fe-2S] cluster</name>
        <dbReference type="ChEBI" id="CHEBI:190135"/>
    </cofactor>
</comment>
<reference evidence="9" key="1">
    <citation type="submission" date="2010-11" db="EMBL/GenBank/DDBJ databases">
        <title>The complete genome of Mahella australiensis DSM 15567.</title>
        <authorList>
            <consortium name="US DOE Joint Genome Institute (JGI-PGF)"/>
            <person name="Lucas S."/>
            <person name="Copeland A."/>
            <person name="Lapidus A."/>
            <person name="Bruce D."/>
            <person name="Goodwin L."/>
            <person name="Pitluck S."/>
            <person name="Kyrpides N."/>
            <person name="Mavromatis K."/>
            <person name="Pagani I."/>
            <person name="Ivanova N."/>
            <person name="Teshima H."/>
            <person name="Brettin T."/>
            <person name="Detter J.C."/>
            <person name="Han C."/>
            <person name="Tapia R."/>
            <person name="Land M."/>
            <person name="Hauser L."/>
            <person name="Markowitz V."/>
            <person name="Cheng J.-F."/>
            <person name="Hugenholtz P."/>
            <person name="Woyke T."/>
            <person name="Wu D."/>
            <person name="Spring S."/>
            <person name="Pukall R."/>
            <person name="Steenblock K."/>
            <person name="Schneider S."/>
            <person name="Klenk H.-P."/>
            <person name="Eisen J.A."/>
        </authorList>
    </citation>
    <scope>NUCLEOTIDE SEQUENCE [LARGE SCALE GENOMIC DNA]</scope>
    <source>
        <strain evidence="9">DSM 15567 / CIP 107919 / 50-1 BON</strain>
    </source>
</reference>
<sequence>MPKITFMPDNVTVDAPAGKTLLEIAMDNGIEVRHECGGHGMCTTCRCIVQKGRENLSEVNEKEKEKLGAKVLMNYRLSCQTVVNGDATVFVARSTRLD</sequence>
<comment type="similarity">
    <text evidence="1">Belongs to the adrenodoxin/putidaredoxin family.</text>
</comment>
<dbReference type="AlphaFoldDB" id="F3ZWK7"/>
<dbReference type="Gene3D" id="3.10.20.30">
    <property type="match status" value="1"/>
</dbReference>
<keyword evidence="2" id="KW-0001">2Fe-2S</keyword>
<keyword evidence="5" id="KW-0411">Iron-sulfur</keyword>
<dbReference type="PROSITE" id="PS51085">
    <property type="entry name" value="2FE2S_FER_2"/>
    <property type="match status" value="1"/>
</dbReference>
<evidence type="ECO:0000256" key="5">
    <source>
        <dbReference type="ARBA" id="ARBA00023014"/>
    </source>
</evidence>
<dbReference type="PANTHER" id="PTHR23426">
    <property type="entry name" value="FERREDOXIN/ADRENODOXIN"/>
    <property type="match status" value="1"/>
</dbReference>
<dbReference type="InterPro" id="IPR012675">
    <property type="entry name" value="Beta-grasp_dom_sf"/>
</dbReference>
<dbReference type="STRING" id="697281.Mahau_0224"/>
<dbReference type="Pfam" id="PF00111">
    <property type="entry name" value="Fer2"/>
    <property type="match status" value="1"/>
</dbReference>